<dbReference type="InterPro" id="IPR050266">
    <property type="entry name" value="AB_hydrolase_sf"/>
</dbReference>
<dbReference type="GeneID" id="63797617"/>
<accession>A0A364L9L4</accession>
<evidence type="ECO:0000313" key="3">
    <source>
        <dbReference type="Proteomes" id="UP000249363"/>
    </source>
</evidence>
<dbReference type="OrthoDB" id="408373at2759"/>
<dbReference type="GO" id="GO:0016020">
    <property type="term" value="C:membrane"/>
    <property type="evidence" value="ECO:0007669"/>
    <property type="project" value="TreeGrafter"/>
</dbReference>
<evidence type="ECO:0000313" key="2">
    <source>
        <dbReference type="EMBL" id="RAO72391.1"/>
    </source>
</evidence>
<dbReference type="SUPFAM" id="SSF53474">
    <property type="entry name" value="alpha/beta-Hydrolases"/>
    <property type="match status" value="1"/>
</dbReference>
<dbReference type="InterPro" id="IPR000073">
    <property type="entry name" value="AB_hydrolase_1"/>
</dbReference>
<evidence type="ECO:0000259" key="1">
    <source>
        <dbReference type="Pfam" id="PF12697"/>
    </source>
</evidence>
<sequence length="273" mass="30912">MAAGNQRQTRSTTFQGMNIVYDSYGVADEALIFIHGWSCNRQLWTLQSPIYEKHRSILIDLPGHGDSDSPHIDYNVELFARAVGKVVEQENIKKVILIAHSMGGPIATMFLRLFGSSSSTVAAGDTVVAGIIYVDSFLHLPESYLNAEERRGLGQARLEDEKFIADINTLFTNDTSENIRETVLRTMLATPKHVRAVAVTSMTQPHALGYNEVYEQVPAVNIMSSNCTPVDRHWFHHLPLLKLKKMIKVSHWLFLEKPEEFNQEVEDFCNYFL</sequence>
<dbReference type="EMBL" id="MIKG01000019">
    <property type="protein sequence ID" value="RAO72391.1"/>
    <property type="molecule type" value="Genomic_DNA"/>
</dbReference>
<dbReference type="AlphaFoldDB" id="A0A364L9L4"/>
<protein>
    <recommendedName>
        <fullName evidence="1">AB hydrolase-1 domain-containing protein</fullName>
    </recommendedName>
</protein>
<feature type="domain" description="AB hydrolase-1" evidence="1">
    <location>
        <begin position="31"/>
        <end position="263"/>
    </location>
</feature>
<dbReference type="Gene3D" id="3.40.50.1820">
    <property type="entry name" value="alpha/beta hydrolase"/>
    <property type="match status" value="1"/>
</dbReference>
<dbReference type="STRING" id="1196081.A0A364L9L4"/>
<organism evidence="2 3">
    <name type="scientific">Talaromyces amestolkiae</name>
    <dbReference type="NCBI Taxonomy" id="1196081"/>
    <lineage>
        <taxon>Eukaryota</taxon>
        <taxon>Fungi</taxon>
        <taxon>Dikarya</taxon>
        <taxon>Ascomycota</taxon>
        <taxon>Pezizomycotina</taxon>
        <taxon>Eurotiomycetes</taxon>
        <taxon>Eurotiomycetidae</taxon>
        <taxon>Eurotiales</taxon>
        <taxon>Trichocomaceae</taxon>
        <taxon>Talaromyces</taxon>
        <taxon>Talaromyces sect. Talaromyces</taxon>
    </lineage>
</organism>
<name>A0A364L9L4_TALAM</name>
<comment type="caution">
    <text evidence="2">The sequence shown here is derived from an EMBL/GenBank/DDBJ whole genome shotgun (WGS) entry which is preliminary data.</text>
</comment>
<proteinExistence type="predicted"/>
<dbReference type="PANTHER" id="PTHR43798:SF33">
    <property type="entry name" value="HYDROLASE, PUTATIVE (AFU_ORTHOLOGUE AFUA_2G14860)-RELATED"/>
    <property type="match status" value="1"/>
</dbReference>
<reference evidence="2 3" key="1">
    <citation type="journal article" date="2017" name="Biotechnol. Biofuels">
        <title>Differential beta-glucosidase expression as a function of carbon source availability in Talaromyces amestolkiae: a genomic and proteomic approach.</title>
        <authorList>
            <person name="de Eugenio L.I."/>
            <person name="Mendez-Liter J.A."/>
            <person name="Nieto-Dominguez M."/>
            <person name="Alonso L."/>
            <person name="Gil-Munoz J."/>
            <person name="Barriuso J."/>
            <person name="Prieto A."/>
            <person name="Martinez M.J."/>
        </authorList>
    </citation>
    <scope>NUCLEOTIDE SEQUENCE [LARGE SCALE GENOMIC DNA]</scope>
    <source>
        <strain evidence="2 3">CIB</strain>
    </source>
</reference>
<dbReference type="InterPro" id="IPR029058">
    <property type="entry name" value="AB_hydrolase_fold"/>
</dbReference>
<dbReference type="PANTHER" id="PTHR43798">
    <property type="entry name" value="MONOACYLGLYCEROL LIPASE"/>
    <property type="match status" value="1"/>
</dbReference>
<dbReference type="RefSeq" id="XP_040736905.1">
    <property type="nucleotide sequence ID" value="XM_040881205.1"/>
</dbReference>
<dbReference type="Pfam" id="PF12697">
    <property type="entry name" value="Abhydrolase_6"/>
    <property type="match status" value="1"/>
</dbReference>
<gene>
    <name evidence="2" type="ORF">BHQ10_008403</name>
</gene>
<keyword evidence="3" id="KW-1185">Reference proteome</keyword>
<dbReference type="Proteomes" id="UP000249363">
    <property type="component" value="Unassembled WGS sequence"/>
</dbReference>